<proteinExistence type="predicted"/>
<evidence type="ECO:0000313" key="3">
    <source>
        <dbReference type="Proteomes" id="UP001153328"/>
    </source>
</evidence>
<accession>A0A9W4EDC0</accession>
<gene>
    <name evidence="2" type="ORF">SBRY_130083</name>
</gene>
<sequence>MVKTLSTRSTTAATPVSSSISRTAASAGCSPGSGMPAISAHLPVSARRLSSTRPRSSNTTITTPGMNSSVSPALARMSRMNCGVAMPRAYEMPGERHICTRFPKGDIVAAQVPHKCPQRPDQRLRWPDRQRPRGERGCGGTPPLPGGVRG</sequence>
<feature type="region of interest" description="Disordered" evidence="1">
    <location>
        <begin position="115"/>
        <end position="150"/>
    </location>
</feature>
<evidence type="ECO:0000313" key="2">
    <source>
        <dbReference type="EMBL" id="CAG7619470.1"/>
    </source>
</evidence>
<feature type="compositionally biased region" description="Polar residues" evidence="1">
    <location>
        <begin position="48"/>
        <end position="71"/>
    </location>
</feature>
<feature type="compositionally biased region" description="Basic and acidic residues" evidence="1">
    <location>
        <begin position="118"/>
        <end position="136"/>
    </location>
</feature>
<organism evidence="2 3">
    <name type="scientific">Actinacidiphila bryophytorum</name>
    <dbReference type="NCBI Taxonomy" id="1436133"/>
    <lineage>
        <taxon>Bacteria</taxon>
        <taxon>Bacillati</taxon>
        <taxon>Actinomycetota</taxon>
        <taxon>Actinomycetes</taxon>
        <taxon>Kitasatosporales</taxon>
        <taxon>Streptomycetaceae</taxon>
        <taxon>Actinacidiphila</taxon>
    </lineage>
</organism>
<feature type="region of interest" description="Disordered" evidence="1">
    <location>
        <begin position="1"/>
        <end position="74"/>
    </location>
</feature>
<dbReference type="AlphaFoldDB" id="A0A9W4EDC0"/>
<dbReference type="EMBL" id="CAJVAX010000005">
    <property type="protein sequence ID" value="CAG7619470.1"/>
    <property type="molecule type" value="Genomic_DNA"/>
</dbReference>
<dbReference type="Proteomes" id="UP001153328">
    <property type="component" value="Unassembled WGS sequence"/>
</dbReference>
<name>A0A9W4EDC0_9ACTN</name>
<reference evidence="2" key="1">
    <citation type="submission" date="2021-06" db="EMBL/GenBank/DDBJ databases">
        <authorList>
            <person name="Arsene-Ploetze F."/>
        </authorList>
    </citation>
    <scope>NUCLEOTIDE SEQUENCE</scope>
    <source>
        <strain evidence="2">SBRY1</strain>
    </source>
</reference>
<keyword evidence="3" id="KW-1185">Reference proteome</keyword>
<protein>
    <submittedName>
        <fullName evidence="2">Uncharacterized protein</fullName>
    </submittedName>
</protein>
<feature type="compositionally biased region" description="Polar residues" evidence="1">
    <location>
        <begin position="1"/>
        <end position="24"/>
    </location>
</feature>
<evidence type="ECO:0000256" key="1">
    <source>
        <dbReference type="SAM" id="MobiDB-lite"/>
    </source>
</evidence>
<comment type="caution">
    <text evidence="2">The sequence shown here is derived from an EMBL/GenBank/DDBJ whole genome shotgun (WGS) entry which is preliminary data.</text>
</comment>